<dbReference type="Proteomes" id="UP000241208">
    <property type="component" value="Unassembled WGS sequence"/>
</dbReference>
<dbReference type="GO" id="GO:0000774">
    <property type="term" value="F:adenyl-nucleotide exchange factor activity"/>
    <property type="evidence" value="ECO:0007669"/>
    <property type="project" value="InterPro"/>
</dbReference>
<dbReference type="RefSeq" id="WP_107523564.1">
    <property type="nucleotide sequence ID" value="NZ_PYZR01000100.1"/>
</dbReference>
<keyword evidence="5 9" id="KW-0346">Stress response</keyword>
<dbReference type="GO" id="GO:0051087">
    <property type="term" value="F:protein-folding chaperone binding"/>
    <property type="evidence" value="ECO:0007669"/>
    <property type="project" value="InterPro"/>
</dbReference>
<evidence type="ECO:0000256" key="3">
    <source>
        <dbReference type="ARBA" id="ARBA00011738"/>
    </source>
</evidence>
<dbReference type="GO" id="GO:0042803">
    <property type="term" value="F:protein homodimerization activity"/>
    <property type="evidence" value="ECO:0007669"/>
    <property type="project" value="InterPro"/>
</dbReference>
<comment type="subunit">
    <text evidence="3">Homodimer.</text>
</comment>
<dbReference type="EMBL" id="PYZR01000100">
    <property type="protein sequence ID" value="PTF65908.1"/>
    <property type="molecule type" value="Genomic_DNA"/>
</dbReference>
<dbReference type="HAMAP" id="MF_01151">
    <property type="entry name" value="GrpE"/>
    <property type="match status" value="1"/>
</dbReference>
<dbReference type="PANTHER" id="PTHR21237">
    <property type="entry name" value="GRPE PROTEIN"/>
    <property type="match status" value="1"/>
</dbReference>
<dbReference type="PRINTS" id="PR00773">
    <property type="entry name" value="GRPEPROTEIN"/>
</dbReference>
<sequence length="131" mass="15231">LRLYAEFENYKRRIQKENQTMKAYKAQDVLNDILPTIDNIERALQIEGEDEQFKSLQKGVEMVYESLLNALKNNGLEKIEAEGQQFDPNVHQAVVQDDNPDYESGQVTQELQTGYKLKERVLRPSMVKVNQ</sequence>
<dbReference type="Pfam" id="PF01025">
    <property type="entry name" value="GrpE"/>
    <property type="match status" value="1"/>
</dbReference>
<evidence type="ECO:0000256" key="4">
    <source>
        <dbReference type="ARBA" id="ARBA00022490"/>
    </source>
</evidence>
<organism evidence="11 12">
    <name type="scientific">Staphylococcus cohnii</name>
    <dbReference type="NCBI Taxonomy" id="29382"/>
    <lineage>
        <taxon>Bacteria</taxon>
        <taxon>Bacillati</taxon>
        <taxon>Bacillota</taxon>
        <taxon>Bacilli</taxon>
        <taxon>Bacillales</taxon>
        <taxon>Staphylococcaceae</taxon>
        <taxon>Staphylococcus</taxon>
        <taxon>Staphylococcus cohnii species complex</taxon>
    </lineage>
</organism>
<feature type="non-terminal residue" evidence="11">
    <location>
        <position position="1"/>
    </location>
</feature>
<comment type="caution">
    <text evidence="11">The sequence shown here is derived from an EMBL/GenBank/DDBJ whole genome shotgun (WGS) entry which is preliminary data.</text>
</comment>
<proteinExistence type="inferred from homology"/>
<comment type="subcellular location">
    <subcellularLocation>
        <location evidence="1">Cytoplasm</location>
    </subcellularLocation>
</comment>
<evidence type="ECO:0000256" key="6">
    <source>
        <dbReference type="ARBA" id="ARBA00023186"/>
    </source>
</evidence>
<dbReference type="STRING" id="29382.BZ166_10470"/>
<accession>A0A2T4LRF1</accession>
<protein>
    <recommendedName>
        <fullName evidence="8 9">Protein GrpE</fullName>
    </recommendedName>
</protein>
<evidence type="ECO:0000256" key="1">
    <source>
        <dbReference type="ARBA" id="ARBA00004496"/>
    </source>
</evidence>
<dbReference type="GO" id="GO:0051082">
    <property type="term" value="F:unfolded protein binding"/>
    <property type="evidence" value="ECO:0007669"/>
    <property type="project" value="TreeGrafter"/>
</dbReference>
<dbReference type="AlphaFoldDB" id="A0A2T4LRF1"/>
<name>A0A2T4LRF1_9STAP</name>
<dbReference type="NCBIfam" id="NF010738">
    <property type="entry name" value="PRK14140.1"/>
    <property type="match status" value="1"/>
</dbReference>
<reference evidence="11 12" key="1">
    <citation type="journal article" date="2016" name="Front. Microbiol.">
        <title>Comprehensive Phylogenetic Analysis of Bovine Non-aureus Staphylococci Species Based on Whole-Genome Sequencing.</title>
        <authorList>
            <person name="Naushad S."/>
            <person name="Barkema H.W."/>
            <person name="Luby C."/>
            <person name="Condas L.A."/>
            <person name="Nobrega D.B."/>
            <person name="Carson D.A."/>
            <person name="De Buck J."/>
        </authorList>
    </citation>
    <scope>NUCLEOTIDE SEQUENCE [LARGE SCALE GENOMIC DNA]</scope>
    <source>
        <strain evidence="11 12">SNUC 3829</strain>
    </source>
</reference>
<dbReference type="SUPFAM" id="SSF51064">
    <property type="entry name" value="Head domain of nucleotide exchange factor GrpE"/>
    <property type="match status" value="1"/>
</dbReference>
<comment type="function">
    <text evidence="7 9">Participates actively in the response to hyperosmotic and heat shock by preventing the aggregation of stress-denatured proteins, in association with DnaK and GrpE. It is the nucleotide exchange factor for DnaK and may function as a thermosensor. Unfolded proteins bind initially to DnaJ; upon interaction with the DnaJ-bound protein, DnaK hydrolyzes its bound ATP, resulting in the formation of a stable complex. GrpE releases ADP from DnaK; ATP binding to DnaK triggers the release of the substrate protein, thus completing the reaction cycle. Several rounds of ATP-dependent interactions between DnaJ, DnaK and GrpE are required for fully efficient folding.</text>
</comment>
<dbReference type="PANTHER" id="PTHR21237:SF23">
    <property type="entry name" value="GRPE PROTEIN HOMOLOG, MITOCHONDRIAL"/>
    <property type="match status" value="1"/>
</dbReference>
<dbReference type="InterPro" id="IPR009012">
    <property type="entry name" value="GrpE_head"/>
</dbReference>
<dbReference type="GO" id="GO:0005737">
    <property type="term" value="C:cytoplasm"/>
    <property type="evidence" value="ECO:0007669"/>
    <property type="project" value="UniProtKB-SubCell"/>
</dbReference>
<comment type="similarity">
    <text evidence="2 10">Belongs to the GrpE family.</text>
</comment>
<evidence type="ECO:0000256" key="2">
    <source>
        <dbReference type="ARBA" id="ARBA00009054"/>
    </source>
</evidence>
<dbReference type="FunFam" id="2.30.22.10:FF:000001">
    <property type="entry name" value="Protein GrpE"/>
    <property type="match status" value="1"/>
</dbReference>
<evidence type="ECO:0000256" key="5">
    <source>
        <dbReference type="ARBA" id="ARBA00023016"/>
    </source>
</evidence>
<evidence type="ECO:0000256" key="8">
    <source>
        <dbReference type="ARBA" id="ARBA00072274"/>
    </source>
</evidence>
<dbReference type="SUPFAM" id="SSF58014">
    <property type="entry name" value="Coiled-coil domain of nucleotide exchange factor GrpE"/>
    <property type="match status" value="1"/>
</dbReference>
<dbReference type="InterPro" id="IPR000740">
    <property type="entry name" value="GrpE"/>
</dbReference>
<gene>
    <name evidence="11" type="ORF">BUY34_08770</name>
</gene>
<evidence type="ECO:0000313" key="11">
    <source>
        <dbReference type="EMBL" id="PTF65908.1"/>
    </source>
</evidence>
<dbReference type="Gene3D" id="3.90.20.20">
    <property type="match status" value="1"/>
</dbReference>
<dbReference type="PROSITE" id="PS01071">
    <property type="entry name" value="GRPE"/>
    <property type="match status" value="1"/>
</dbReference>
<keyword evidence="6 9" id="KW-0143">Chaperone</keyword>
<dbReference type="CDD" id="cd00446">
    <property type="entry name" value="GrpE"/>
    <property type="match status" value="1"/>
</dbReference>
<evidence type="ECO:0000256" key="10">
    <source>
        <dbReference type="RuleBase" id="RU004478"/>
    </source>
</evidence>
<dbReference type="InterPro" id="IPR013805">
    <property type="entry name" value="GrpE_CC"/>
</dbReference>
<evidence type="ECO:0000256" key="7">
    <source>
        <dbReference type="ARBA" id="ARBA00053401"/>
    </source>
</evidence>
<dbReference type="Gene3D" id="2.30.22.10">
    <property type="entry name" value="Head domain of nucleotide exchange factor GrpE"/>
    <property type="match status" value="1"/>
</dbReference>
<evidence type="ECO:0000256" key="9">
    <source>
        <dbReference type="RuleBase" id="RU000639"/>
    </source>
</evidence>
<keyword evidence="4" id="KW-0963">Cytoplasm</keyword>
<evidence type="ECO:0000313" key="12">
    <source>
        <dbReference type="Proteomes" id="UP000241208"/>
    </source>
</evidence>
<dbReference type="GO" id="GO:0006457">
    <property type="term" value="P:protein folding"/>
    <property type="evidence" value="ECO:0007669"/>
    <property type="project" value="InterPro"/>
</dbReference>